<keyword evidence="3" id="KW-0732">Signal</keyword>
<dbReference type="KEGG" id="cvn:111133137"/>
<evidence type="ECO:0000256" key="3">
    <source>
        <dbReference type="SAM" id="SignalP"/>
    </source>
</evidence>
<organism evidence="4 5">
    <name type="scientific">Crassostrea virginica</name>
    <name type="common">Eastern oyster</name>
    <dbReference type="NCBI Taxonomy" id="6565"/>
    <lineage>
        <taxon>Eukaryota</taxon>
        <taxon>Metazoa</taxon>
        <taxon>Spiralia</taxon>
        <taxon>Lophotrochozoa</taxon>
        <taxon>Mollusca</taxon>
        <taxon>Bivalvia</taxon>
        <taxon>Autobranchia</taxon>
        <taxon>Pteriomorphia</taxon>
        <taxon>Ostreida</taxon>
        <taxon>Ostreoidea</taxon>
        <taxon>Ostreidae</taxon>
        <taxon>Crassostrea</taxon>
    </lineage>
</organism>
<feature type="transmembrane region" description="Helical" evidence="2">
    <location>
        <begin position="169"/>
        <end position="190"/>
    </location>
</feature>
<dbReference type="AlphaFoldDB" id="A0A8B8EBJ1"/>
<dbReference type="RefSeq" id="XP_022336943.1">
    <property type="nucleotide sequence ID" value="XM_022481235.1"/>
</dbReference>
<evidence type="ECO:0000313" key="5">
    <source>
        <dbReference type="RefSeq" id="XP_022336943.1"/>
    </source>
</evidence>
<accession>A0A8B8EBJ1</accession>
<gene>
    <name evidence="5" type="primary">LOC111133137</name>
</gene>
<evidence type="ECO:0000256" key="2">
    <source>
        <dbReference type="SAM" id="Phobius"/>
    </source>
</evidence>
<feature type="region of interest" description="Disordered" evidence="1">
    <location>
        <begin position="272"/>
        <end position="327"/>
    </location>
</feature>
<reference evidence="5" key="1">
    <citation type="submission" date="2025-08" db="UniProtKB">
        <authorList>
            <consortium name="RefSeq"/>
        </authorList>
    </citation>
    <scope>IDENTIFICATION</scope>
    <source>
        <tissue evidence="5">Whole sample</tissue>
    </source>
</reference>
<keyword evidence="2" id="KW-0472">Membrane</keyword>
<dbReference type="OrthoDB" id="6151226at2759"/>
<feature type="compositionally biased region" description="Basic and acidic residues" evidence="1">
    <location>
        <begin position="272"/>
        <end position="289"/>
    </location>
</feature>
<keyword evidence="4" id="KW-1185">Reference proteome</keyword>
<evidence type="ECO:0000313" key="4">
    <source>
        <dbReference type="Proteomes" id="UP000694844"/>
    </source>
</evidence>
<dbReference type="Proteomes" id="UP000694844">
    <property type="component" value="Chromosome 5"/>
</dbReference>
<keyword evidence="2" id="KW-1133">Transmembrane helix</keyword>
<dbReference type="GeneID" id="111133137"/>
<feature type="signal peptide" evidence="3">
    <location>
        <begin position="1"/>
        <end position="29"/>
    </location>
</feature>
<name>A0A8B8EBJ1_CRAVI</name>
<sequence length="327" mass="36841">MREQEIIMKMTSWMFLVLTCALAFEGATSEEFKDVYDFEIDSEGHAMEGYLFPDVESGDRVQVNLEEGELLMENGKEVKYIRLKIRKSKNNSGADIVFRVFDTEHFSVNKDNYIVVDTNDTAELQREKELKFYVVLTNRNGQAVSNPLPFIVRIEKKTENTTDYSLHSAIFAGVLVLIIVLFALGIPFVVRAKRRLRHGKPVMKLGSHPGSSPDLKMMVTESVEDIPGMHRQQSEPNWYGEKTILSYEQEVETEKAEFTKELKLLEKKISVGKDTTDGDDDGLVKDTKTANKGILKNGASSSDNGHVSFPADVHVHEASSGQQQSKL</sequence>
<keyword evidence="2" id="KW-0812">Transmembrane</keyword>
<evidence type="ECO:0000256" key="1">
    <source>
        <dbReference type="SAM" id="MobiDB-lite"/>
    </source>
</evidence>
<protein>
    <submittedName>
        <fullName evidence="5">Uncharacterized protein LOC111133137 isoform X1</fullName>
    </submittedName>
</protein>
<feature type="chain" id="PRO_5034933353" evidence="3">
    <location>
        <begin position="30"/>
        <end position="327"/>
    </location>
</feature>
<proteinExistence type="predicted"/>